<proteinExistence type="predicted"/>
<dbReference type="PANTHER" id="PTHR31469:SF8">
    <property type="entry name" value="OS07G0641000 PROTEIN"/>
    <property type="match status" value="1"/>
</dbReference>
<accession>A0AB34JNQ0</accession>
<gene>
    <name evidence="4" type="ORF">AB1Y20_017862</name>
</gene>
<sequence>MGLNHQMASLSCSMSEAFYLRRTLVLPPTICLFGLHRERWPEKASSAHSCVPIDELFDTLRLSQLVPIYLRSNRTGWARSLFPQTSVAHVPSKGWSSERVLREYPCGGAAKLVRRHVESFWFAQCTRNVVNTDALATALNHLVGAPPNAAKPMNVLLRSGLFFAPSIKAAAALIRARIGGGYASIHVRRSDKLTACTPADCATRDALTRPEAVLRALRLWIPLQSHLYVGSTEKPAFFAPLRPHFKLHFSDDFPAETANITNNYALYAMETLIFFGSVASVETFGYATSWFADACFPAAGLKGSKSQPSASLAERRGASAVDVQCRDGGGTLVNGVLYGRACTNNPPCGRKMALVPSPISCGRLLPDALLRNERPDAPSLRSRKRQDSHISCSSMQADMVAHARLHDQEASARIGHKEINMKNPMGPGKKRKQLLATLQKLQQAQEDHANISAQMAALDTKREMLARSEISLRSELQRLAQNVATASESVASA</sequence>
<dbReference type="InterPro" id="IPR019378">
    <property type="entry name" value="GDP-Fuc_O-FucTrfase"/>
</dbReference>
<evidence type="ECO:0000313" key="5">
    <source>
        <dbReference type="Proteomes" id="UP001515480"/>
    </source>
</evidence>
<dbReference type="EMBL" id="JBGBPQ010000006">
    <property type="protein sequence ID" value="KAL1522897.1"/>
    <property type="molecule type" value="Genomic_DNA"/>
</dbReference>
<evidence type="ECO:0008006" key="6">
    <source>
        <dbReference type="Google" id="ProtNLM"/>
    </source>
</evidence>
<keyword evidence="3" id="KW-0119">Carbohydrate metabolism</keyword>
<dbReference type="GO" id="GO:0006004">
    <property type="term" value="P:fucose metabolic process"/>
    <property type="evidence" value="ECO:0007669"/>
    <property type="project" value="UniProtKB-KW"/>
</dbReference>
<evidence type="ECO:0000256" key="3">
    <source>
        <dbReference type="ARBA" id="ARBA00023277"/>
    </source>
</evidence>
<dbReference type="Pfam" id="PF10250">
    <property type="entry name" value="O-FucT"/>
    <property type="match status" value="1"/>
</dbReference>
<evidence type="ECO:0000313" key="4">
    <source>
        <dbReference type="EMBL" id="KAL1522897.1"/>
    </source>
</evidence>
<dbReference type="GO" id="GO:0016740">
    <property type="term" value="F:transferase activity"/>
    <property type="evidence" value="ECO:0007669"/>
    <property type="project" value="UniProtKB-KW"/>
</dbReference>
<evidence type="ECO:0000256" key="1">
    <source>
        <dbReference type="ARBA" id="ARBA00022679"/>
    </source>
</evidence>
<evidence type="ECO:0000256" key="2">
    <source>
        <dbReference type="ARBA" id="ARBA00023253"/>
    </source>
</evidence>
<keyword evidence="5" id="KW-1185">Reference proteome</keyword>
<keyword evidence="2" id="KW-0294">Fucose metabolism</keyword>
<keyword evidence="1" id="KW-0808">Transferase</keyword>
<dbReference type="Proteomes" id="UP001515480">
    <property type="component" value="Unassembled WGS sequence"/>
</dbReference>
<dbReference type="PANTHER" id="PTHR31469">
    <property type="entry name" value="OS07G0633600 PROTEIN"/>
    <property type="match status" value="1"/>
</dbReference>
<comment type="caution">
    <text evidence="4">The sequence shown here is derived from an EMBL/GenBank/DDBJ whole genome shotgun (WGS) entry which is preliminary data.</text>
</comment>
<protein>
    <recommendedName>
        <fullName evidence="6">O-fucosyltransferase family protein</fullName>
    </recommendedName>
</protein>
<organism evidence="4 5">
    <name type="scientific">Prymnesium parvum</name>
    <name type="common">Toxic golden alga</name>
    <dbReference type="NCBI Taxonomy" id="97485"/>
    <lineage>
        <taxon>Eukaryota</taxon>
        <taxon>Haptista</taxon>
        <taxon>Haptophyta</taxon>
        <taxon>Prymnesiophyceae</taxon>
        <taxon>Prymnesiales</taxon>
        <taxon>Prymnesiaceae</taxon>
        <taxon>Prymnesium</taxon>
    </lineage>
</organism>
<name>A0AB34JNQ0_PRYPA</name>
<reference evidence="4 5" key="1">
    <citation type="journal article" date="2024" name="Science">
        <title>Giant polyketide synthase enzymes in the biosynthesis of giant marine polyether toxins.</title>
        <authorList>
            <person name="Fallon T.R."/>
            <person name="Shende V.V."/>
            <person name="Wierzbicki I.H."/>
            <person name="Pendleton A.L."/>
            <person name="Watervoot N.F."/>
            <person name="Auber R.P."/>
            <person name="Gonzalez D.J."/>
            <person name="Wisecaver J.H."/>
            <person name="Moore B.S."/>
        </authorList>
    </citation>
    <scope>NUCLEOTIDE SEQUENCE [LARGE SCALE GENOMIC DNA]</scope>
    <source>
        <strain evidence="4 5">12B1</strain>
    </source>
</reference>
<dbReference type="AlphaFoldDB" id="A0AB34JNQ0"/>